<dbReference type="Proteomes" id="UP001165498">
    <property type="component" value="Unassembled WGS sequence"/>
</dbReference>
<proteinExistence type="predicted"/>
<keyword evidence="2" id="KW-1185">Reference proteome</keyword>
<comment type="caution">
    <text evidence="1">The sequence shown here is derived from an EMBL/GenBank/DDBJ whole genome shotgun (WGS) entry which is preliminary data.</text>
</comment>
<dbReference type="EMBL" id="JANFQO010000002">
    <property type="protein sequence ID" value="MCQ4163650.1"/>
    <property type="molecule type" value="Genomic_DNA"/>
</dbReference>
<sequence>MTPRRWHRGGWLAAVLLALAALAALWLRWGEAVFLNQLGAMLC</sequence>
<evidence type="ECO:0000313" key="2">
    <source>
        <dbReference type="Proteomes" id="UP001165498"/>
    </source>
</evidence>
<evidence type="ECO:0000313" key="1">
    <source>
        <dbReference type="EMBL" id="MCQ4163650.1"/>
    </source>
</evidence>
<dbReference type="RefSeq" id="WP_255911070.1">
    <property type="nucleotide sequence ID" value="NZ_JANFQO010000002.1"/>
</dbReference>
<reference evidence="1" key="1">
    <citation type="submission" date="2022-07" db="EMBL/GenBank/DDBJ databases">
        <title>Tahibacter sp., a new gammaproteobacterium isolated from the silt sample collected at pig farm.</title>
        <authorList>
            <person name="Chen H."/>
        </authorList>
    </citation>
    <scope>NUCLEOTIDE SEQUENCE</scope>
    <source>
        <strain evidence="1">P2K</strain>
    </source>
</reference>
<organism evidence="1 2">
    <name type="scientific">Tahibacter harae</name>
    <dbReference type="NCBI Taxonomy" id="2963937"/>
    <lineage>
        <taxon>Bacteria</taxon>
        <taxon>Pseudomonadati</taxon>
        <taxon>Pseudomonadota</taxon>
        <taxon>Gammaproteobacteria</taxon>
        <taxon>Lysobacterales</taxon>
        <taxon>Rhodanobacteraceae</taxon>
        <taxon>Tahibacter</taxon>
    </lineage>
</organism>
<gene>
    <name evidence="1" type="ORF">NM961_02890</name>
</gene>
<name>A0ABT1QP08_9GAMM</name>
<accession>A0ABT1QP08</accession>
<protein>
    <submittedName>
        <fullName evidence="1">Uncharacterized protein</fullName>
    </submittedName>
</protein>